<comment type="caution">
    <text evidence="1">The sequence shown here is derived from an EMBL/GenBank/DDBJ whole genome shotgun (WGS) entry which is preliminary data.</text>
</comment>
<accession>A0A2H9VUD4</accession>
<gene>
    <name evidence="1" type="ORF">CLV57_1437</name>
</gene>
<dbReference type="OrthoDB" id="1083895at2"/>
<evidence type="ECO:0000313" key="2">
    <source>
        <dbReference type="Proteomes" id="UP000242687"/>
    </source>
</evidence>
<dbReference type="Pfam" id="PF26559">
    <property type="entry name" value="DUF8184"/>
    <property type="match status" value="1"/>
</dbReference>
<name>A0A2H9VUD4_9SPHI</name>
<dbReference type="EMBL" id="PGFJ01000001">
    <property type="protein sequence ID" value="PJJ84425.1"/>
    <property type="molecule type" value="Genomic_DNA"/>
</dbReference>
<dbReference type="InterPro" id="IPR058497">
    <property type="entry name" value="DUF8184"/>
</dbReference>
<dbReference type="Proteomes" id="UP000242687">
    <property type="component" value="Unassembled WGS sequence"/>
</dbReference>
<organism evidence="1 2">
    <name type="scientific">Mucilaginibacter auburnensis</name>
    <dbReference type="NCBI Taxonomy" id="1457233"/>
    <lineage>
        <taxon>Bacteria</taxon>
        <taxon>Pseudomonadati</taxon>
        <taxon>Bacteroidota</taxon>
        <taxon>Sphingobacteriia</taxon>
        <taxon>Sphingobacteriales</taxon>
        <taxon>Sphingobacteriaceae</taxon>
        <taxon>Mucilaginibacter</taxon>
    </lineage>
</organism>
<evidence type="ECO:0000313" key="1">
    <source>
        <dbReference type="EMBL" id="PJJ84425.1"/>
    </source>
</evidence>
<reference evidence="1 2" key="1">
    <citation type="submission" date="2017-11" db="EMBL/GenBank/DDBJ databases">
        <title>Genomic Encyclopedia of Archaeal and Bacterial Type Strains, Phase II (KMG-II): From Individual Species to Whole Genera.</title>
        <authorList>
            <person name="Goeker M."/>
        </authorList>
    </citation>
    <scope>NUCLEOTIDE SEQUENCE [LARGE SCALE GENOMIC DNA]</scope>
    <source>
        <strain evidence="1 2">DSM 28175</strain>
    </source>
</reference>
<proteinExistence type="predicted"/>
<dbReference type="AlphaFoldDB" id="A0A2H9VUD4"/>
<keyword evidence="2" id="KW-1185">Reference proteome</keyword>
<sequence length="202" mass="23603">MIKKIRVKESAFKYDPALNQISLFTDLRFVYQSSSFKLDLNQQGEEDLIPIKNAQREKNKLVFSAEYKGEEIDIELIGSTALENLFFDIITDFHQPIRQSSSDLDTIELIFKNGIIKAFYIYKNILQKNKYQLIDSLRLVNEPDGLFLIKQKPFRKIRLAKVHLEIQTIVCESTEFDRYHFTLDVNETVLEIISNIFSVISV</sequence>
<protein>
    <submittedName>
        <fullName evidence="1">Uncharacterized protein</fullName>
    </submittedName>
</protein>
<dbReference type="RefSeq" id="WP_100340619.1">
    <property type="nucleotide sequence ID" value="NZ_PGFJ01000001.1"/>
</dbReference>